<dbReference type="EMBL" id="MCAQ01000012">
    <property type="protein sequence ID" value="RKF37061.1"/>
    <property type="molecule type" value="Genomic_DNA"/>
</dbReference>
<protein>
    <recommendedName>
        <fullName evidence="1">DinB-like domain-containing protein</fullName>
    </recommendedName>
</protein>
<dbReference type="SUPFAM" id="SSF109854">
    <property type="entry name" value="DinB/YfiT-like putative metalloenzymes"/>
    <property type="match status" value="1"/>
</dbReference>
<sequence length="173" mass="20384">MNKQELIKTFSDNHYTVIAYIKALPEPHFSHRNHEKWTAGQQLKHILLTLLPFPRVLQSKDYMVQKFGSLQRTTWDYDTVRNNYLKTSRQSPSQFLPEEILPAQKEGLIAQLEEVLATINQLFVLYNEEELDSLVLPHPLLGKLSIREMFFLMSYHPLHHLNQIKENLVSFNQ</sequence>
<dbReference type="Proteomes" id="UP000286402">
    <property type="component" value="Unassembled WGS sequence"/>
</dbReference>
<name>A0A420FVY6_9SPHI</name>
<comment type="caution">
    <text evidence="2">The sequence shown here is derived from an EMBL/GenBank/DDBJ whole genome shotgun (WGS) entry which is preliminary data.</text>
</comment>
<keyword evidence="3" id="KW-1185">Reference proteome</keyword>
<accession>A0A420FVY6</accession>
<gene>
    <name evidence="2" type="ORF">BCY89_05260</name>
</gene>
<evidence type="ECO:0000313" key="3">
    <source>
        <dbReference type="Proteomes" id="UP000286402"/>
    </source>
</evidence>
<dbReference type="Pfam" id="PF12867">
    <property type="entry name" value="DinB_2"/>
    <property type="match status" value="1"/>
</dbReference>
<dbReference type="RefSeq" id="WP_120334167.1">
    <property type="nucleotide sequence ID" value="NZ_MCAQ01000012.1"/>
</dbReference>
<dbReference type="InterPro" id="IPR024775">
    <property type="entry name" value="DinB-like"/>
</dbReference>
<organism evidence="2 3">
    <name type="scientific">Sphingobacterium siyangense</name>
    <dbReference type="NCBI Taxonomy" id="459529"/>
    <lineage>
        <taxon>Bacteria</taxon>
        <taxon>Pseudomonadati</taxon>
        <taxon>Bacteroidota</taxon>
        <taxon>Sphingobacteriia</taxon>
        <taxon>Sphingobacteriales</taxon>
        <taxon>Sphingobacteriaceae</taxon>
        <taxon>Sphingobacterium</taxon>
    </lineage>
</organism>
<dbReference type="Gene3D" id="1.20.120.450">
    <property type="entry name" value="dinb family like domain"/>
    <property type="match status" value="1"/>
</dbReference>
<reference evidence="2 3" key="1">
    <citation type="submission" date="2016-07" db="EMBL/GenBank/DDBJ databases">
        <title>Genome analysis of Sphingobacterium siyangense T12B17.</title>
        <authorList>
            <person name="Xu D."/>
            <person name="Su Y."/>
            <person name="Zheng S."/>
        </authorList>
    </citation>
    <scope>NUCLEOTIDE SEQUENCE [LARGE SCALE GENOMIC DNA]</scope>
    <source>
        <strain evidence="2 3">T12B17</strain>
    </source>
</reference>
<dbReference type="InterPro" id="IPR034660">
    <property type="entry name" value="DinB/YfiT-like"/>
</dbReference>
<feature type="domain" description="DinB-like" evidence="1">
    <location>
        <begin position="18"/>
        <end position="164"/>
    </location>
</feature>
<evidence type="ECO:0000313" key="2">
    <source>
        <dbReference type="EMBL" id="RKF37061.1"/>
    </source>
</evidence>
<proteinExistence type="predicted"/>
<dbReference type="AlphaFoldDB" id="A0A420FVY6"/>
<evidence type="ECO:0000259" key="1">
    <source>
        <dbReference type="Pfam" id="PF12867"/>
    </source>
</evidence>